<dbReference type="EMBL" id="DSJT01000037">
    <property type="protein sequence ID" value="HEF87949.1"/>
    <property type="molecule type" value="Genomic_DNA"/>
</dbReference>
<dbReference type="Gene3D" id="3.40.50.10710">
    <property type="entry name" value="Metallo-hydrolase/oxidoreductase"/>
    <property type="match status" value="1"/>
</dbReference>
<proteinExistence type="predicted"/>
<comment type="caution">
    <text evidence="1">The sequence shown here is derived from an EMBL/GenBank/DDBJ whole genome shotgun (WGS) entry which is preliminary data.</text>
</comment>
<gene>
    <name evidence="1" type="ORF">ENP55_06740</name>
</gene>
<accession>A0A7C2BLM6</accession>
<dbReference type="AlphaFoldDB" id="A0A7C2BLM6"/>
<dbReference type="Gene3D" id="3.60.15.10">
    <property type="entry name" value="Ribonuclease Z/Hydroxyacylglutathione hydrolase-like"/>
    <property type="match status" value="1"/>
</dbReference>
<evidence type="ECO:0008006" key="2">
    <source>
        <dbReference type="Google" id="ProtNLM"/>
    </source>
</evidence>
<organism evidence="1">
    <name type="scientific">Thermosphaera aggregans</name>
    <dbReference type="NCBI Taxonomy" id="54254"/>
    <lineage>
        <taxon>Archaea</taxon>
        <taxon>Thermoproteota</taxon>
        <taxon>Thermoprotei</taxon>
        <taxon>Desulfurococcales</taxon>
        <taxon>Desulfurococcaceae</taxon>
        <taxon>Thermosphaera</taxon>
    </lineage>
</organism>
<evidence type="ECO:0000313" key="1">
    <source>
        <dbReference type="EMBL" id="HEF87949.1"/>
    </source>
</evidence>
<dbReference type="InterPro" id="IPR042173">
    <property type="entry name" value="RNase_J_2"/>
</dbReference>
<reference evidence="1" key="1">
    <citation type="journal article" date="2020" name="mSystems">
        <title>Genome- and Community-Level Interaction Insights into Carbon Utilization and Element Cycling Functions of Hydrothermarchaeota in Hydrothermal Sediment.</title>
        <authorList>
            <person name="Zhou Z."/>
            <person name="Liu Y."/>
            <person name="Xu W."/>
            <person name="Pan J."/>
            <person name="Luo Z.H."/>
            <person name="Li M."/>
        </authorList>
    </citation>
    <scope>NUCLEOTIDE SEQUENCE [LARGE SCALE GENOMIC DNA]</scope>
    <source>
        <strain evidence="1">SpSt-23</strain>
    </source>
</reference>
<sequence>MKHVASSLGEDTRGLLHILLTSEVAEEEWLFEEERVANWLELLGVTGYRFHVSGHYHTYEYREILKAVKPRSVIPVHTRAPKTMLALFKKYIGKPLSTWCCMITW</sequence>
<name>A0A7C2BLM6_9CREN</name>
<protein>
    <recommendedName>
        <fullName evidence="2">Zn-dependent metallo-hydrolase RNA specificity domain-containing protein</fullName>
    </recommendedName>
</protein>
<dbReference type="InterPro" id="IPR036866">
    <property type="entry name" value="RibonucZ/Hydroxyglut_hydro"/>
</dbReference>